<dbReference type="AlphaFoldDB" id="F5XL93"/>
<organism evidence="4 5">
    <name type="scientific">Microlunatus phosphovorus (strain ATCC 700054 / DSM 10555 / JCM 9379 / NBRC 101784 / NCIMB 13414 / VKM Ac-1990 / NM-1)</name>
    <dbReference type="NCBI Taxonomy" id="1032480"/>
    <lineage>
        <taxon>Bacteria</taxon>
        <taxon>Bacillati</taxon>
        <taxon>Actinomycetota</taxon>
        <taxon>Actinomycetes</taxon>
        <taxon>Propionibacteriales</taxon>
        <taxon>Propionibacteriaceae</taxon>
        <taxon>Microlunatus</taxon>
    </lineage>
</organism>
<accession>F5XL93</accession>
<evidence type="ECO:0000256" key="1">
    <source>
        <dbReference type="SAM" id="MobiDB-lite"/>
    </source>
</evidence>
<name>F5XL93_MICPN</name>
<dbReference type="Proteomes" id="UP000007947">
    <property type="component" value="Chromosome"/>
</dbReference>
<dbReference type="Pfam" id="PF00675">
    <property type="entry name" value="Peptidase_M16"/>
    <property type="match status" value="1"/>
</dbReference>
<dbReference type="PANTHER" id="PTHR11851:SF224">
    <property type="entry name" value="PROCESSING PROTEASE"/>
    <property type="match status" value="1"/>
</dbReference>
<feature type="region of interest" description="Disordered" evidence="1">
    <location>
        <begin position="1"/>
        <end position="29"/>
    </location>
</feature>
<dbReference type="InterPro" id="IPR011249">
    <property type="entry name" value="Metalloenz_LuxS/M16"/>
</dbReference>
<dbReference type="GO" id="GO:0046872">
    <property type="term" value="F:metal ion binding"/>
    <property type="evidence" value="ECO:0007669"/>
    <property type="project" value="InterPro"/>
</dbReference>
<gene>
    <name evidence="4" type="ordered locus">MLP_31450</name>
</gene>
<dbReference type="STRING" id="1032480.MLP_31450"/>
<evidence type="ECO:0000313" key="4">
    <source>
        <dbReference type="EMBL" id="BAK36159.1"/>
    </source>
</evidence>
<dbReference type="SUPFAM" id="SSF63411">
    <property type="entry name" value="LuxS/MPP-like metallohydrolase"/>
    <property type="match status" value="2"/>
</dbReference>
<dbReference type="OrthoDB" id="9811314at2"/>
<reference evidence="4 5" key="1">
    <citation type="submission" date="2011-05" db="EMBL/GenBank/DDBJ databases">
        <title>Whole genome sequence of Microlunatus phosphovorus NM-1.</title>
        <authorList>
            <person name="Hosoyama A."/>
            <person name="Sasaki K."/>
            <person name="Harada T."/>
            <person name="Igarashi R."/>
            <person name="Kawakoshi A."/>
            <person name="Sasagawa M."/>
            <person name="Fukada J."/>
            <person name="Nakamura S."/>
            <person name="Katano Y."/>
            <person name="Hanada S."/>
            <person name="Kamagata Y."/>
            <person name="Nakamura N."/>
            <person name="Yamazaki S."/>
            <person name="Fujita N."/>
        </authorList>
    </citation>
    <scope>NUCLEOTIDE SEQUENCE [LARGE SCALE GENOMIC DNA]</scope>
    <source>
        <strain evidence="5">ATCC 700054 / DSM 10555 / JCM 9379 / NBRC 101784 / NCIMB 13414 / VKM Ac-1990 / NM-1</strain>
    </source>
</reference>
<dbReference type="EMBL" id="AP012204">
    <property type="protein sequence ID" value="BAK36159.1"/>
    <property type="molecule type" value="Genomic_DNA"/>
</dbReference>
<dbReference type="RefSeq" id="WP_013864023.1">
    <property type="nucleotide sequence ID" value="NC_015635.1"/>
</dbReference>
<dbReference type="HOGENOM" id="CLU_009902_6_1_11"/>
<proteinExistence type="predicted"/>
<dbReference type="PANTHER" id="PTHR11851">
    <property type="entry name" value="METALLOPROTEASE"/>
    <property type="match status" value="1"/>
</dbReference>
<dbReference type="InterPro" id="IPR050361">
    <property type="entry name" value="MPP/UQCRC_Complex"/>
</dbReference>
<keyword evidence="5" id="KW-1185">Reference proteome</keyword>
<dbReference type="Pfam" id="PF05193">
    <property type="entry name" value="Peptidase_M16_C"/>
    <property type="match status" value="1"/>
</dbReference>
<evidence type="ECO:0000259" key="3">
    <source>
        <dbReference type="Pfam" id="PF05193"/>
    </source>
</evidence>
<feature type="domain" description="Peptidase M16 C-terminal" evidence="3">
    <location>
        <begin position="200"/>
        <end position="371"/>
    </location>
</feature>
<dbReference type="eggNOG" id="COG0612">
    <property type="taxonomic scope" value="Bacteria"/>
</dbReference>
<dbReference type="InterPro" id="IPR007863">
    <property type="entry name" value="Peptidase_M16_C"/>
</dbReference>
<sequence length="460" mass="48685">MTVLDDHTPSNGHSGRSTPPAVTPPGPWSFPQVARHTLGNGIEVHAYHLPGQQIVAAHLVLPTPLSAEPADREGVATITTRCLDEGTRRHAGEEFAELLETEGAGFGIEVGLSGLQAVLDVPVRRLERAFSLFAEAVTEPALAAEDVTRHVQLRLAEIEQARVNSAARATHEFRRAVFAADSRAARMTGGEPDTVARVMAEDAAGFHASWFGPVGTSLIIAADLTGIDIADVAERAFGNWRNDDQRVATHEPVGPAPRTAVLIDRPGAVQADLRLGSYATDRADPRWADLTVAGYAMGGAFLSRLNKVLREERGYTYGVRLGFNPLRAGGSYAVQGSFRTEVLVDAVREARELLDVSSRPFDATEVAEAVAYYAGVSPLRFATADGVAAQAATQVLAGLGPDYLDQSLAALRAVTPDSATSAYADVVDPATASLVVVGAADQLAEPLRALGYDDLVVIES</sequence>
<dbReference type="InterPro" id="IPR011765">
    <property type="entry name" value="Pept_M16_N"/>
</dbReference>
<protein>
    <submittedName>
        <fullName evidence="4">Peptidase M16 family protein</fullName>
    </submittedName>
</protein>
<evidence type="ECO:0000259" key="2">
    <source>
        <dbReference type="Pfam" id="PF00675"/>
    </source>
</evidence>
<dbReference type="KEGG" id="mph:MLP_31450"/>
<evidence type="ECO:0000313" key="5">
    <source>
        <dbReference type="Proteomes" id="UP000007947"/>
    </source>
</evidence>
<feature type="domain" description="Peptidase M16 N-terminal" evidence="2">
    <location>
        <begin position="50"/>
        <end position="166"/>
    </location>
</feature>
<dbReference type="Gene3D" id="3.30.830.10">
    <property type="entry name" value="Metalloenzyme, LuxS/M16 peptidase-like"/>
    <property type="match status" value="2"/>
</dbReference>